<dbReference type="Gene3D" id="3.40.50.1110">
    <property type="entry name" value="SGNH hydrolase"/>
    <property type="match status" value="1"/>
</dbReference>
<evidence type="ECO:0000313" key="6">
    <source>
        <dbReference type="RefSeq" id="XP_016439363.1"/>
    </source>
</evidence>
<organism evidence="5 6">
    <name type="scientific">Nicotiana tabacum</name>
    <name type="common">Common tobacco</name>
    <dbReference type="NCBI Taxonomy" id="4097"/>
    <lineage>
        <taxon>Eukaryota</taxon>
        <taxon>Viridiplantae</taxon>
        <taxon>Streptophyta</taxon>
        <taxon>Embryophyta</taxon>
        <taxon>Tracheophyta</taxon>
        <taxon>Spermatophyta</taxon>
        <taxon>Magnoliopsida</taxon>
        <taxon>eudicotyledons</taxon>
        <taxon>Gunneridae</taxon>
        <taxon>Pentapetalae</taxon>
        <taxon>asterids</taxon>
        <taxon>lamiids</taxon>
        <taxon>Solanales</taxon>
        <taxon>Solanaceae</taxon>
        <taxon>Nicotianoideae</taxon>
        <taxon>Nicotianeae</taxon>
        <taxon>Nicotiana</taxon>
    </lineage>
</organism>
<dbReference type="KEGG" id="nta:107765254"/>
<evidence type="ECO:0000256" key="4">
    <source>
        <dbReference type="ARBA" id="ARBA00023180"/>
    </source>
</evidence>
<accession>A0A1S3XHJ0</accession>
<sequence length="406" mass="44834">MERPVLSANRTTSSILSKTKALENMKPLVRMSLWSVITWVFFAAILFMVDTTQCKNCGFKAIFNFGDSNTDTGGYWAAFPAQGPPHGMTYFKKPVGRATDGRVILDFLAQAFGLPFLSPYLQSIGSDYRHGANFATAASTVRLPQTSLFVTGVSPFSLEIQLRQMKEFKVKVDELQHKGQTNLPSPDVFGKSLYTFYIGQNDFTGNLARIGIIGVKEFLPQLISQIVSTIKEIYALGGRTFWVLNLAPIGCYPAFLVELPHNTSDIDQFGCLVSYNNAVVDYNNMLKAALAKTREEISDANVVYVDSHAVLLDLFQHPTSHGLKYGTKACCGYGGGDYNFNQHLFCGQTKQVNGTKVTANACEDPQNYVSWDGIHTTDAANELTVHAILNGSYFDPPFPLHHICDI</sequence>
<evidence type="ECO:0000256" key="1">
    <source>
        <dbReference type="ARBA" id="ARBA00008668"/>
    </source>
</evidence>
<name>A0A1S3XHJ0_TOBAC</name>
<keyword evidence="5" id="KW-1185">Reference proteome</keyword>
<keyword evidence="4" id="KW-0325">Glycoprotein</keyword>
<reference evidence="6" key="2">
    <citation type="submission" date="2025-08" db="UniProtKB">
        <authorList>
            <consortium name="RefSeq"/>
        </authorList>
    </citation>
    <scope>IDENTIFICATION</scope>
</reference>
<reference evidence="5" key="1">
    <citation type="journal article" date="2014" name="Nat. Commun.">
        <title>The tobacco genome sequence and its comparison with those of tomato and potato.</title>
        <authorList>
            <person name="Sierro N."/>
            <person name="Battey J.N."/>
            <person name="Ouadi S."/>
            <person name="Bakaher N."/>
            <person name="Bovet L."/>
            <person name="Willig A."/>
            <person name="Goepfert S."/>
            <person name="Peitsch M.C."/>
            <person name="Ivanov N.V."/>
        </authorList>
    </citation>
    <scope>NUCLEOTIDE SEQUENCE [LARGE SCALE GENOMIC DNA]</scope>
</reference>
<dbReference type="AlphaFoldDB" id="A0A1S3XHJ0"/>
<evidence type="ECO:0000313" key="5">
    <source>
        <dbReference type="Proteomes" id="UP000790787"/>
    </source>
</evidence>
<evidence type="ECO:0000256" key="3">
    <source>
        <dbReference type="ARBA" id="ARBA00022801"/>
    </source>
</evidence>
<dbReference type="CDD" id="cd01837">
    <property type="entry name" value="SGNH_plant_lipase_like"/>
    <property type="match status" value="1"/>
</dbReference>
<dbReference type="RefSeq" id="XP_016439363.1">
    <property type="nucleotide sequence ID" value="XM_016583877.1"/>
</dbReference>
<dbReference type="InterPro" id="IPR001087">
    <property type="entry name" value="GDSL"/>
</dbReference>
<gene>
    <name evidence="6" type="primary">LOC107765254</name>
</gene>
<dbReference type="OrthoDB" id="1600564at2759"/>
<dbReference type="PANTHER" id="PTHR22835:SF656">
    <property type="entry name" value="LANATOSIDE 15'-O-ACETYLESTERASE"/>
    <property type="match status" value="1"/>
</dbReference>
<dbReference type="InterPro" id="IPR036514">
    <property type="entry name" value="SGNH_hydro_sf"/>
</dbReference>
<keyword evidence="2" id="KW-0732">Signal</keyword>
<dbReference type="SUPFAM" id="SSF52266">
    <property type="entry name" value="SGNH hydrolase"/>
    <property type="match status" value="1"/>
</dbReference>
<dbReference type="Proteomes" id="UP000790787">
    <property type="component" value="Chromosome 7"/>
</dbReference>
<proteinExistence type="inferred from homology"/>
<evidence type="ECO:0000256" key="2">
    <source>
        <dbReference type="ARBA" id="ARBA00022729"/>
    </source>
</evidence>
<dbReference type="GeneID" id="107765254"/>
<dbReference type="Pfam" id="PF00657">
    <property type="entry name" value="Lipase_GDSL"/>
    <property type="match status" value="1"/>
</dbReference>
<dbReference type="PANTHER" id="PTHR22835">
    <property type="entry name" value="ZINC FINGER FYVE DOMAIN CONTAINING PROTEIN"/>
    <property type="match status" value="1"/>
</dbReference>
<comment type="similarity">
    <text evidence="1">Belongs to the 'GDSL' lipolytic enzyme family.</text>
</comment>
<keyword evidence="3" id="KW-0378">Hydrolase</keyword>
<dbReference type="PaxDb" id="4097-A0A1S3XHJ0"/>
<dbReference type="InterPro" id="IPR035669">
    <property type="entry name" value="SGNH_plant_lipase-like"/>
</dbReference>
<dbReference type="GO" id="GO:0016788">
    <property type="term" value="F:hydrolase activity, acting on ester bonds"/>
    <property type="evidence" value="ECO:0007669"/>
    <property type="project" value="InterPro"/>
</dbReference>
<dbReference type="OMA" id="WASSYST"/>
<protein>
    <submittedName>
        <fullName evidence="6">GDSL esterase/lipase At4g01130</fullName>
    </submittedName>
</protein>